<reference evidence="1 2" key="1">
    <citation type="submission" date="2021-03" db="EMBL/GenBank/DDBJ databases">
        <title>Genomic Encyclopedia of Type Strains, Phase IV (KMG-IV): sequencing the most valuable type-strain genomes for metagenomic binning, comparative biology and taxonomic classification.</title>
        <authorList>
            <person name="Goeker M."/>
        </authorList>
    </citation>
    <scope>NUCLEOTIDE SEQUENCE [LARGE SCALE GENOMIC DNA]</scope>
    <source>
        <strain evidence="1 2">DSM 24004</strain>
    </source>
</reference>
<proteinExistence type="predicted"/>
<protein>
    <submittedName>
        <fullName evidence="1">Uncharacterized protein</fullName>
    </submittedName>
</protein>
<keyword evidence="2" id="KW-1185">Reference proteome</keyword>
<name>A0ABS4GDU6_9FIRM</name>
<dbReference type="RefSeq" id="WP_209511595.1">
    <property type="nucleotide sequence ID" value="NZ_JAGGKS010000004.1"/>
</dbReference>
<organism evidence="1 2">
    <name type="scientific">Sedimentibacter acidaminivorans</name>
    <dbReference type="NCBI Taxonomy" id="913099"/>
    <lineage>
        <taxon>Bacteria</taxon>
        <taxon>Bacillati</taxon>
        <taxon>Bacillota</taxon>
        <taxon>Tissierellia</taxon>
        <taxon>Sedimentibacter</taxon>
    </lineage>
</organism>
<evidence type="ECO:0000313" key="1">
    <source>
        <dbReference type="EMBL" id="MBP1925861.1"/>
    </source>
</evidence>
<sequence>MIDYEAKRLRLYTNRATVMNRLERLGYEHSKQDTIDGKIYSRSYEFDTSEIGSFLRTGIFKFD</sequence>
<dbReference type="Proteomes" id="UP001519342">
    <property type="component" value="Unassembled WGS sequence"/>
</dbReference>
<gene>
    <name evidence="1" type="ORF">J2Z76_001722</name>
</gene>
<evidence type="ECO:0000313" key="2">
    <source>
        <dbReference type="Proteomes" id="UP001519342"/>
    </source>
</evidence>
<comment type="caution">
    <text evidence="1">The sequence shown here is derived from an EMBL/GenBank/DDBJ whole genome shotgun (WGS) entry which is preliminary data.</text>
</comment>
<accession>A0ABS4GDU6</accession>
<dbReference type="EMBL" id="JAGGKS010000004">
    <property type="protein sequence ID" value="MBP1925861.1"/>
    <property type="molecule type" value="Genomic_DNA"/>
</dbReference>